<feature type="domain" description="CFEM" evidence="6">
    <location>
        <begin position="18"/>
        <end position="121"/>
    </location>
</feature>
<evidence type="ECO:0000256" key="4">
    <source>
        <dbReference type="ARBA" id="ARBA00023157"/>
    </source>
</evidence>
<comment type="subcellular location">
    <subcellularLocation>
        <location evidence="1">Secreted</location>
    </subcellularLocation>
</comment>
<dbReference type="OrthoDB" id="4505683at2759"/>
<evidence type="ECO:0000313" key="7">
    <source>
        <dbReference type="EMBL" id="KDQ17891.1"/>
    </source>
</evidence>
<evidence type="ECO:0000256" key="2">
    <source>
        <dbReference type="ARBA" id="ARBA00022525"/>
    </source>
</evidence>
<evidence type="ECO:0000313" key="8">
    <source>
        <dbReference type="Proteomes" id="UP000027195"/>
    </source>
</evidence>
<dbReference type="Proteomes" id="UP000027195">
    <property type="component" value="Unassembled WGS sequence"/>
</dbReference>
<gene>
    <name evidence="7" type="ORF">BOTBODRAFT_171595</name>
</gene>
<keyword evidence="4" id="KW-1015">Disulfide bond</keyword>
<keyword evidence="3 5" id="KW-0732">Signal</keyword>
<dbReference type="InterPro" id="IPR008427">
    <property type="entry name" value="Extracellular_membr_CFEM_dom"/>
</dbReference>
<dbReference type="PROSITE" id="PS52012">
    <property type="entry name" value="CFEM"/>
    <property type="match status" value="1"/>
</dbReference>
<name>A0A067N2B8_BOTB1</name>
<keyword evidence="2" id="KW-0964">Secreted</keyword>
<evidence type="ECO:0000256" key="1">
    <source>
        <dbReference type="ARBA" id="ARBA00004613"/>
    </source>
</evidence>
<dbReference type="AlphaFoldDB" id="A0A067N2B8"/>
<organism evidence="7 8">
    <name type="scientific">Botryobasidium botryosum (strain FD-172 SS1)</name>
    <dbReference type="NCBI Taxonomy" id="930990"/>
    <lineage>
        <taxon>Eukaryota</taxon>
        <taxon>Fungi</taxon>
        <taxon>Dikarya</taxon>
        <taxon>Basidiomycota</taxon>
        <taxon>Agaricomycotina</taxon>
        <taxon>Agaricomycetes</taxon>
        <taxon>Cantharellales</taxon>
        <taxon>Botryobasidiaceae</taxon>
        <taxon>Botryobasidium</taxon>
    </lineage>
</organism>
<evidence type="ECO:0000256" key="3">
    <source>
        <dbReference type="ARBA" id="ARBA00022729"/>
    </source>
</evidence>
<sequence length="121" mass="12102">MMFSVVALLLSSLALVSAQTAATPTAFPSTCTSFPPKPTGLNPPICTFNCANAASLLAGCCGPYDTKCVCNSPTFINDAGSCIDANCSAAEQNGDVALLDQLCAGVAITISGFPTASATKS</sequence>
<feature type="chain" id="PRO_5001646161" description="CFEM domain-containing protein" evidence="5">
    <location>
        <begin position="19"/>
        <end position="121"/>
    </location>
</feature>
<feature type="signal peptide" evidence="5">
    <location>
        <begin position="1"/>
        <end position="18"/>
    </location>
</feature>
<dbReference type="GO" id="GO:0005576">
    <property type="term" value="C:extracellular region"/>
    <property type="evidence" value="ECO:0007669"/>
    <property type="project" value="UniProtKB-SubCell"/>
</dbReference>
<protein>
    <recommendedName>
        <fullName evidence="6">CFEM domain-containing protein</fullName>
    </recommendedName>
</protein>
<evidence type="ECO:0000259" key="6">
    <source>
        <dbReference type="PROSITE" id="PS52012"/>
    </source>
</evidence>
<proteinExistence type="predicted"/>
<evidence type="ECO:0000256" key="5">
    <source>
        <dbReference type="SAM" id="SignalP"/>
    </source>
</evidence>
<keyword evidence="8" id="KW-1185">Reference proteome</keyword>
<reference evidence="8" key="1">
    <citation type="journal article" date="2014" name="Proc. Natl. Acad. Sci. U.S.A.">
        <title>Extensive sampling of basidiomycete genomes demonstrates inadequacy of the white-rot/brown-rot paradigm for wood decay fungi.</title>
        <authorList>
            <person name="Riley R."/>
            <person name="Salamov A.A."/>
            <person name="Brown D.W."/>
            <person name="Nagy L.G."/>
            <person name="Floudas D."/>
            <person name="Held B.W."/>
            <person name="Levasseur A."/>
            <person name="Lombard V."/>
            <person name="Morin E."/>
            <person name="Otillar R."/>
            <person name="Lindquist E.A."/>
            <person name="Sun H."/>
            <person name="LaButti K.M."/>
            <person name="Schmutz J."/>
            <person name="Jabbour D."/>
            <person name="Luo H."/>
            <person name="Baker S.E."/>
            <person name="Pisabarro A.G."/>
            <person name="Walton J.D."/>
            <person name="Blanchette R.A."/>
            <person name="Henrissat B."/>
            <person name="Martin F."/>
            <person name="Cullen D."/>
            <person name="Hibbett D.S."/>
            <person name="Grigoriev I.V."/>
        </authorList>
    </citation>
    <scope>NUCLEOTIDE SEQUENCE [LARGE SCALE GENOMIC DNA]</scope>
    <source>
        <strain evidence="8">FD-172 SS1</strain>
    </source>
</reference>
<dbReference type="EMBL" id="KL198022">
    <property type="protein sequence ID" value="KDQ17891.1"/>
    <property type="molecule type" value="Genomic_DNA"/>
</dbReference>
<accession>A0A067N2B8</accession>
<dbReference type="Pfam" id="PF05730">
    <property type="entry name" value="CFEM"/>
    <property type="match status" value="1"/>
</dbReference>
<dbReference type="InParanoid" id="A0A067N2B8"/>
<dbReference type="HOGENOM" id="CLU_2037675_0_0_1"/>